<evidence type="ECO:0000313" key="3">
    <source>
        <dbReference type="Proteomes" id="UP001623348"/>
    </source>
</evidence>
<dbReference type="Proteomes" id="UP001623348">
    <property type="component" value="Unassembled WGS sequence"/>
</dbReference>
<reference evidence="2 3" key="1">
    <citation type="submission" date="2024-06" db="EMBL/GenBank/DDBJ databases">
        <title>The draft genome of Grus japonensis, version 3.</title>
        <authorList>
            <person name="Nabeshima K."/>
            <person name="Suzuki S."/>
            <person name="Onuma M."/>
        </authorList>
    </citation>
    <scope>NUCLEOTIDE SEQUENCE [LARGE SCALE GENOMIC DNA]</scope>
    <source>
        <strain evidence="2 3">451A</strain>
    </source>
</reference>
<organism evidence="2 3">
    <name type="scientific">Grus japonensis</name>
    <name type="common">Japanese crane</name>
    <name type="synonym">Red-crowned crane</name>
    <dbReference type="NCBI Taxonomy" id="30415"/>
    <lineage>
        <taxon>Eukaryota</taxon>
        <taxon>Metazoa</taxon>
        <taxon>Chordata</taxon>
        <taxon>Craniata</taxon>
        <taxon>Vertebrata</taxon>
        <taxon>Euteleostomi</taxon>
        <taxon>Archelosauria</taxon>
        <taxon>Archosauria</taxon>
        <taxon>Dinosauria</taxon>
        <taxon>Saurischia</taxon>
        <taxon>Theropoda</taxon>
        <taxon>Coelurosauria</taxon>
        <taxon>Aves</taxon>
        <taxon>Neognathae</taxon>
        <taxon>Neoaves</taxon>
        <taxon>Gruiformes</taxon>
        <taxon>Gruidae</taxon>
        <taxon>Grus</taxon>
    </lineage>
</organism>
<accession>A0ABC9X6V4</accession>
<proteinExistence type="predicted"/>
<sequence>MEVHGGAGIHLQPMEVHGGAGIHLQPMEVHGGAGIHLQPMEVHGGADIHLQPVEVHGGADIHLQPVEDPMPEQVDAPEGGCDPRLEQGQRVRSPPPEEEGAAETPGDELTTTPIPRPAKQLVSSQVNPPTSKCLIPLKL</sequence>
<keyword evidence="3" id="KW-1185">Reference proteome</keyword>
<dbReference type="EMBL" id="BAAFJT010000008">
    <property type="protein sequence ID" value="GAB0193294.1"/>
    <property type="molecule type" value="Genomic_DNA"/>
</dbReference>
<evidence type="ECO:0000256" key="1">
    <source>
        <dbReference type="SAM" id="MobiDB-lite"/>
    </source>
</evidence>
<comment type="caution">
    <text evidence="2">The sequence shown here is derived from an EMBL/GenBank/DDBJ whole genome shotgun (WGS) entry which is preliminary data.</text>
</comment>
<protein>
    <submittedName>
        <fullName evidence="2">AN1-type zinc finger protein 5-like</fullName>
    </submittedName>
</protein>
<evidence type="ECO:0000313" key="2">
    <source>
        <dbReference type="EMBL" id="GAB0193294.1"/>
    </source>
</evidence>
<feature type="region of interest" description="Disordered" evidence="1">
    <location>
        <begin position="63"/>
        <end position="139"/>
    </location>
</feature>
<gene>
    <name evidence="2" type="ORF">GRJ2_001794700</name>
</gene>
<name>A0ABC9X6V4_GRUJA</name>
<dbReference type="AlphaFoldDB" id="A0ABC9X6V4"/>
<feature type="compositionally biased region" description="Polar residues" evidence="1">
    <location>
        <begin position="121"/>
        <end position="130"/>
    </location>
</feature>